<dbReference type="EC" id="3.5.4.4" evidence="3"/>
<evidence type="ECO:0000313" key="9">
    <source>
        <dbReference type="EMBL" id="HJE50790.1"/>
    </source>
</evidence>
<evidence type="ECO:0000256" key="6">
    <source>
        <dbReference type="ARBA" id="ARBA00022833"/>
    </source>
</evidence>
<dbReference type="FunFam" id="3.20.20.140:FF:000020">
    <property type="entry name" value="Adenosine deaminase"/>
    <property type="match status" value="1"/>
</dbReference>
<dbReference type="GO" id="GO:0009117">
    <property type="term" value="P:nucleotide metabolic process"/>
    <property type="evidence" value="ECO:0007669"/>
    <property type="project" value="UniProtKB-KW"/>
</dbReference>
<comment type="cofactor">
    <cofactor evidence="1">
        <name>Zn(2+)</name>
        <dbReference type="ChEBI" id="CHEBI:29105"/>
    </cofactor>
</comment>
<dbReference type="Pfam" id="PF00962">
    <property type="entry name" value="A_deaminase"/>
    <property type="match status" value="1"/>
</dbReference>
<dbReference type="GO" id="GO:0046872">
    <property type="term" value="F:metal ion binding"/>
    <property type="evidence" value="ECO:0007669"/>
    <property type="project" value="UniProtKB-KW"/>
</dbReference>
<dbReference type="Proteomes" id="UP000712713">
    <property type="component" value="Unassembled WGS sequence"/>
</dbReference>
<organism evidence="9 10">
    <name type="scientific">Tessaracoccus flavescens</name>
    <dbReference type="NCBI Taxonomy" id="399497"/>
    <lineage>
        <taxon>Bacteria</taxon>
        <taxon>Bacillati</taxon>
        <taxon>Actinomycetota</taxon>
        <taxon>Actinomycetes</taxon>
        <taxon>Propionibacteriales</taxon>
        <taxon>Propionibacteriaceae</taxon>
        <taxon>Tessaracoccus</taxon>
    </lineage>
</organism>
<dbReference type="GO" id="GO:0043103">
    <property type="term" value="P:hypoxanthine salvage"/>
    <property type="evidence" value="ECO:0007669"/>
    <property type="project" value="TreeGrafter"/>
</dbReference>
<evidence type="ECO:0000313" key="10">
    <source>
        <dbReference type="Proteomes" id="UP000712713"/>
    </source>
</evidence>
<proteinExistence type="inferred from homology"/>
<sequence length="362" mass="40212">MNIDELRPLPKVALHDHLDGGLRPETVIEHCRDRGHELPTANPEDLRRWFYESADSGSLVRYLETFSHTVAAMQTTEQLQRVAHEFVVDQALDGVVYAEARYAPKQHLAGGLTLPQVVEAVRDGLISGMKEAAGLDRHITARQIVTSMRHEEPSVDIAQLALDYRDDSVCGFDIAGAEDGFAPSRFSESFDFLKRNNMFFTIHAGEAFGLPSIWEAVQVCGADRLGHGVRIVEDITVEEDRAKLGRLAAYVRDARIPLEVAPTSNLQTGIASSMAEHPVGLLRDLQFNVTINCDNRLMSDTTMSKEFSLLADAFGWDLDDVEWCTVNAMRAAFLPHDQRELIVREVIRPAYASARAALSKDG</sequence>
<gene>
    <name evidence="9" type="ORF">K8V15_02215</name>
</gene>
<evidence type="ECO:0000256" key="2">
    <source>
        <dbReference type="ARBA" id="ARBA00006676"/>
    </source>
</evidence>
<comment type="caution">
    <text evidence="9">The sequence shown here is derived from an EMBL/GenBank/DDBJ whole genome shotgun (WGS) entry which is preliminary data.</text>
</comment>
<comment type="similarity">
    <text evidence="2">Belongs to the metallo-dependent hydrolases superfamily. Adenosine and AMP deaminases family.</text>
</comment>
<evidence type="ECO:0000256" key="4">
    <source>
        <dbReference type="ARBA" id="ARBA00022723"/>
    </source>
</evidence>
<keyword evidence="4" id="KW-0479">Metal-binding</keyword>
<feature type="domain" description="Adenosine deaminase" evidence="8">
    <location>
        <begin position="10"/>
        <end position="347"/>
    </location>
</feature>
<dbReference type="AlphaFoldDB" id="A0A921ENI3"/>
<reference evidence="9" key="2">
    <citation type="submission" date="2021-09" db="EMBL/GenBank/DDBJ databases">
        <authorList>
            <person name="Gilroy R."/>
        </authorList>
    </citation>
    <scope>NUCLEOTIDE SEQUENCE</scope>
    <source>
        <strain evidence="9">ChiGjej3B3-7470</strain>
    </source>
</reference>
<evidence type="ECO:0000256" key="7">
    <source>
        <dbReference type="ARBA" id="ARBA00023080"/>
    </source>
</evidence>
<dbReference type="InterPro" id="IPR001365">
    <property type="entry name" value="A_deaminase_dom"/>
</dbReference>
<evidence type="ECO:0000256" key="5">
    <source>
        <dbReference type="ARBA" id="ARBA00022801"/>
    </source>
</evidence>
<accession>A0A921ENI3</accession>
<dbReference type="GO" id="GO:0005829">
    <property type="term" value="C:cytosol"/>
    <property type="evidence" value="ECO:0007669"/>
    <property type="project" value="TreeGrafter"/>
</dbReference>
<dbReference type="PANTHER" id="PTHR11409">
    <property type="entry name" value="ADENOSINE DEAMINASE"/>
    <property type="match status" value="1"/>
</dbReference>
<protein>
    <recommendedName>
        <fullName evidence="3">adenosine deaminase</fullName>
        <ecNumber evidence="3">3.5.4.4</ecNumber>
    </recommendedName>
</protein>
<dbReference type="Gene3D" id="3.20.20.140">
    <property type="entry name" value="Metal-dependent hydrolases"/>
    <property type="match status" value="1"/>
</dbReference>
<dbReference type="GO" id="GO:0006154">
    <property type="term" value="P:adenosine catabolic process"/>
    <property type="evidence" value="ECO:0007669"/>
    <property type="project" value="TreeGrafter"/>
</dbReference>
<dbReference type="SUPFAM" id="SSF51556">
    <property type="entry name" value="Metallo-dependent hydrolases"/>
    <property type="match status" value="1"/>
</dbReference>
<dbReference type="GO" id="GO:0046103">
    <property type="term" value="P:inosine biosynthetic process"/>
    <property type="evidence" value="ECO:0007669"/>
    <property type="project" value="TreeGrafter"/>
</dbReference>
<dbReference type="InterPro" id="IPR006330">
    <property type="entry name" value="Ado/ade_deaminase"/>
</dbReference>
<keyword evidence="7" id="KW-0546">Nucleotide metabolism</keyword>
<evidence type="ECO:0000259" key="8">
    <source>
        <dbReference type="Pfam" id="PF00962"/>
    </source>
</evidence>
<keyword evidence="5 9" id="KW-0378">Hydrolase</keyword>
<dbReference type="InterPro" id="IPR032466">
    <property type="entry name" value="Metal_Hydrolase"/>
</dbReference>
<dbReference type="GO" id="GO:0004000">
    <property type="term" value="F:adenosine deaminase activity"/>
    <property type="evidence" value="ECO:0007669"/>
    <property type="project" value="UniProtKB-ARBA"/>
</dbReference>
<dbReference type="NCBIfam" id="TIGR01430">
    <property type="entry name" value="aden_deam"/>
    <property type="match status" value="1"/>
</dbReference>
<dbReference type="NCBIfam" id="NF006847">
    <property type="entry name" value="PRK09358.1-2"/>
    <property type="match status" value="1"/>
</dbReference>
<dbReference type="EMBL" id="DYZF01000052">
    <property type="protein sequence ID" value="HJE50790.1"/>
    <property type="molecule type" value="Genomic_DNA"/>
</dbReference>
<dbReference type="PANTHER" id="PTHR11409:SF43">
    <property type="entry name" value="ADENOSINE DEAMINASE"/>
    <property type="match status" value="1"/>
</dbReference>
<evidence type="ECO:0000256" key="3">
    <source>
        <dbReference type="ARBA" id="ARBA00012784"/>
    </source>
</evidence>
<keyword evidence="6" id="KW-0862">Zinc</keyword>
<reference evidence="9" key="1">
    <citation type="journal article" date="2021" name="PeerJ">
        <title>Extensive microbial diversity within the chicken gut microbiome revealed by metagenomics and culture.</title>
        <authorList>
            <person name="Gilroy R."/>
            <person name="Ravi A."/>
            <person name="Getino M."/>
            <person name="Pursley I."/>
            <person name="Horton D.L."/>
            <person name="Alikhan N.F."/>
            <person name="Baker D."/>
            <person name="Gharbi K."/>
            <person name="Hall N."/>
            <person name="Watson M."/>
            <person name="Adriaenssens E.M."/>
            <person name="Foster-Nyarko E."/>
            <person name="Jarju S."/>
            <person name="Secka A."/>
            <person name="Antonio M."/>
            <person name="Oren A."/>
            <person name="Chaudhuri R.R."/>
            <person name="La Ragione R."/>
            <person name="Hildebrand F."/>
            <person name="Pallen M.J."/>
        </authorList>
    </citation>
    <scope>NUCLEOTIDE SEQUENCE</scope>
    <source>
        <strain evidence="9">ChiGjej3B3-7470</strain>
    </source>
</reference>
<name>A0A921ENI3_9ACTN</name>
<evidence type="ECO:0000256" key="1">
    <source>
        <dbReference type="ARBA" id="ARBA00001947"/>
    </source>
</evidence>